<feature type="domain" description="SnoaL-like" evidence="1">
    <location>
        <begin position="16"/>
        <end position="122"/>
    </location>
</feature>
<name>A0ABT1T1Q9_9SPHI</name>
<sequence length="138" mass="15560">MNKQGQTKDIQAVLNSFYQNVGEKNAEGMVALCAEQIDWYIAKSDFLPWTGKRKSKADIKEALNLLFNAHVDGEDQFEPGHIFIDGQEAAVFGFASRVAKATGKRFSTQFCQRFTIEDGKISKFLMLEDTPQVEKAFK</sequence>
<accession>A0ABT1T1Q9</accession>
<dbReference type="Gene3D" id="3.10.450.50">
    <property type="match status" value="1"/>
</dbReference>
<organism evidence="2 3">
    <name type="scientific">Mucilaginibacter aquariorum</name>
    <dbReference type="NCBI Taxonomy" id="2967225"/>
    <lineage>
        <taxon>Bacteria</taxon>
        <taxon>Pseudomonadati</taxon>
        <taxon>Bacteroidota</taxon>
        <taxon>Sphingobacteriia</taxon>
        <taxon>Sphingobacteriales</taxon>
        <taxon>Sphingobacteriaceae</taxon>
        <taxon>Mucilaginibacter</taxon>
    </lineage>
</organism>
<dbReference type="Proteomes" id="UP001204376">
    <property type="component" value="Unassembled WGS sequence"/>
</dbReference>
<dbReference type="InterPro" id="IPR032710">
    <property type="entry name" value="NTF2-like_dom_sf"/>
</dbReference>
<dbReference type="SUPFAM" id="SSF54427">
    <property type="entry name" value="NTF2-like"/>
    <property type="match status" value="1"/>
</dbReference>
<evidence type="ECO:0000313" key="3">
    <source>
        <dbReference type="Proteomes" id="UP001204376"/>
    </source>
</evidence>
<gene>
    <name evidence="2" type="ORF">NPE20_10505</name>
</gene>
<dbReference type="Pfam" id="PF12680">
    <property type="entry name" value="SnoaL_2"/>
    <property type="match status" value="1"/>
</dbReference>
<comment type="caution">
    <text evidence="2">The sequence shown here is derived from an EMBL/GenBank/DDBJ whole genome shotgun (WGS) entry which is preliminary data.</text>
</comment>
<proteinExistence type="predicted"/>
<evidence type="ECO:0000259" key="1">
    <source>
        <dbReference type="Pfam" id="PF12680"/>
    </source>
</evidence>
<keyword evidence="3" id="KW-1185">Reference proteome</keyword>
<dbReference type="PANTHER" id="PTHR41252">
    <property type="entry name" value="BLR2505 PROTEIN"/>
    <property type="match status" value="1"/>
</dbReference>
<protein>
    <submittedName>
        <fullName evidence="2">Nuclear transport factor 2 family protein</fullName>
    </submittedName>
</protein>
<evidence type="ECO:0000313" key="2">
    <source>
        <dbReference type="EMBL" id="MCQ6958393.1"/>
    </source>
</evidence>
<dbReference type="PANTHER" id="PTHR41252:SF1">
    <property type="entry name" value="BLR2505 PROTEIN"/>
    <property type="match status" value="1"/>
</dbReference>
<dbReference type="RefSeq" id="WP_256538567.1">
    <property type="nucleotide sequence ID" value="NZ_JANHOH010000001.1"/>
</dbReference>
<dbReference type="EMBL" id="JANHOH010000001">
    <property type="protein sequence ID" value="MCQ6958393.1"/>
    <property type="molecule type" value="Genomic_DNA"/>
</dbReference>
<reference evidence="2 3" key="1">
    <citation type="submission" date="2022-07" db="EMBL/GenBank/DDBJ databases">
        <title>Mucilaginibacter sp. JC4.</title>
        <authorList>
            <person name="Le V."/>
            <person name="Ko S.-R."/>
            <person name="Ahn C.-Y."/>
            <person name="Oh H.-M."/>
        </authorList>
    </citation>
    <scope>NUCLEOTIDE SEQUENCE [LARGE SCALE GENOMIC DNA]</scope>
    <source>
        <strain evidence="2 3">JC4</strain>
    </source>
</reference>
<dbReference type="InterPro" id="IPR037401">
    <property type="entry name" value="SnoaL-like"/>
</dbReference>